<keyword evidence="2" id="KW-1185">Reference proteome</keyword>
<organism evidence="1 2">
    <name type="scientific">Cyclocybe aegerita</name>
    <name type="common">Black poplar mushroom</name>
    <name type="synonym">Agrocybe aegerita</name>
    <dbReference type="NCBI Taxonomy" id="1973307"/>
    <lineage>
        <taxon>Eukaryota</taxon>
        <taxon>Fungi</taxon>
        <taxon>Dikarya</taxon>
        <taxon>Basidiomycota</taxon>
        <taxon>Agaricomycotina</taxon>
        <taxon>Agaricomycetes</taxon>
        <taxon>Agaricomycetidae</taxon>
        <taxon>Agaricales</taxon>
        <taxon>Agaricineae</taxon>
        <taxon>Bolbitiaceae</taxon>
        <taxon>Cyclocybe</taxon>
    </lineage>
</organism>
<reference evidence="1 2" key="1">
    <citation type="submission" date="2020-01" db="EMBL/GenBank/DDBJ databases">
        <authorList>
            <person name="Gupta K D."/>
        </authorList>
    </citation>
    <scope>NUCLEOTIDE SEQUENCE [LARGE SCALE GENOMIC DNA]</scope>
</reference>
<accession>A0A8S0W818</accession>
<gene>
    <name evidence="1" type="ORF">AAE3_LOCUS8601</name>
</gene>
<name>A0A8S0W818_CYCAE</name>
<proteinExistence type="predicted"/>
<dbReference type="AlphaFoldDB" id="A0A8S0W818"/>
<evidence type="ECO:0000313" key="1">
    <source>
        <dbReference type="EMBL" id="CAA7266388.1"/>
    </source>
</evidence>
<evidence type="ECO:0000313" key="2">
    <source>
        <dbReference type="Proteomes" id="UP000467700"/>
    </source>
</evidence>
<protein>
    <submittedName>
        <fullName evidence="1">Uncharacterized protein</fullName>
    </submittedName>
</protein>
<dbReference type="EMBL" id="CACVBS010000054">
    <property type="protein sequence ID" value="CAA7266388.1"/>
    <property type="molecule type" value="Genomic_DNA"/>
</dbReference>
<sequence>MHHPHELKHNLPALQELFIFNEWISVTEEFTNLLAQFPDLQVLKITIPANGAQQFLDFLLAMQAGCPALQNLTWLTRLSIQLWFQPCMISEQDRKMLGIKEDSSSGIVHQLVQLLEGRYHAPCQQDEECHRPGSLESLSLSLACYWTPLYQEVRRIETMLKPFKDMGLELTVDARGLTTSFNLCWPSSEEDD</sequence>
<dbReference type="Proteomes" id="UP000467700">
    <property type="component" value="Unassembled WGS sequence"/>
</dbReference>
<comment type="caution">
    <text evidence="1">The sequence shown here is derived from an EMBL/GenBank/DDBJ whole genome shotgun (WGS) entry which is preliminary data.</text>
</comment>